<dbReference type="GO" id="GO:0005763">
    <property type="term" value="C:mitochondrial small ribosomal subunit"/>
    <property type="evidence" value="ECO:0007669"/>
    <property type="project" value="TreeGrafter"/>
</dbReference>
<dbReference type="Pfam" id="PF01165">
    <property type="entry name" value="Ribosomal_S21"/>
    <property type="match status" value="1"/>
</dbReference>
<evidence type="ECO:0000256" key="3">
    <source>
        <dbReference type="ARBA" id="ARBA00023274"/>
    </source>
</evidence>
<dbReference type="Proteomes" id="UP000799536">
    <property type="component" value="Unassembled WGS sequence"/>
</dbReference>
<accession>A0A9P4MTV0</accession>
<evidence type="ECO:0008006" key="7">
    <source>
        <dbReference type="Google" id="ProtNLM"/>
    </source>
</evidence>
<dbReference type="PANTHER" id="PTHR41237">
    <property type="entry name" value="37S RIBOSOMAL PROTEIN MRP21, MITOCHONDRIAL"/>
    <property type="match status" value="1"/>
</dbReference>
<evidence type="ECO:0000256" key="1">
    <source>
        <dbReference type="ARBA" id="ARBA00006640"/>
    </source>
</evidence>
<feature type="region of interest" description="Disordered" evidence="4">
    <location>
        <begin position="102"/>
        <end position="130"/>
    </location>
</feature>
<comment type="caution">
    <text evidence="5">The sequence shown here is derived from an EMBL/GenBank/DDBJ whole genome shotgun (WGS) entry which is preliminary data.</text>
</comment>
<evidence type="ECO:0000313" key="5">
    <source>
        <dbReference type="EMBL" id="KAF2196475.1"/>
    </source>
</evidence>
<dbReference type="PANTHER" id="PTHR41237:SF1">
    <property type="entry name" value="SMALL RIBOSOMAL SUBUNIT PROTEIN BS21M"/>
    <property type="match status" value="1"/>
</dbReference>
<feature type="compositionally biased region" description="Low complexity" evidence="4">
    <location>
        <begin position="59"/>
        <end position="69"/>
    </location>
</feature>
<keyword evidence="3" id="KW-0687">Ribonucleoprotein</keyword>
<evidence type="ECO:0000256" key="4">
    <source>
        <dbReference type="SAM" id="MobiDB-lite"/>
    </source>
</evidence>
<protein>
    <recommendedName>
        <fullName evidence="7">Ribosomal protein S21</fullName>
    </recommendedName>
</protein>
<proteinExistence type="inferred from homology"/>
<sequence length="216" mass="24204">MGSRQLGGLLLRPSPLLRTFQPSLWRSVSTQAPSKPSQDAASKPQSMQESQAALENLVSSTSVRSPSSSDELSAAFRTPNRRYGEGFMTSNKRHSLSRGLNFDRMADPASGAPGAFGNTPTPVVPRQEPEVYPRLNASTGRSIELNDRGRDLVRGLGMLNSLLARNQVKRDFNKQRFHERPGLKRKRLKSERWRRRFKDGFRQVVGRVSELTAKGW</sequence>
<keyword evidence="6" id="KW-1185">Reference proteome</keyword>
<dbReference type="EMBL" id="ML994382">
    <property type="protein sequence ID" value="KAF2196475.1"/>
    <property type="molecule type" value="Genomic_DNA"/>
</dbReference>
<name>A0A9P4MTV0_9PLEO</name>
<gene>
    <name evidence="5" type="ORF">GQ43DRAFT_255421</name>
</gene>
<dbReference type="OrthoDB" id="2501249at2759"/>
<dbReference type="GO" id="GO:0070124">
    <property type="term" value="P:mitochondrial translational initiation"/>
    <property type="evidence" value="ECO:0007669"/>
    <property type="project" value="TreeGrafter"/>
</dbReference>
<keyword evidence="2" id="KW-0689">Ribosomal protein</keyword>
<comment type="similarity">
    <text evidence="1">Belongs to the bacterial ribosomal protein bS21 family.</text>
</comment>
<feature type="compositionally biased region" description="Polar residues" evidence="4">
    <location>
        <begin position="27"/>
        <end position="53"/>
    </location>
</feature>
<organism evidence="5 6">
    <name type="scientific">Delitschia confertaspora ATCC 74209</name>
    <dbReference type="NCBI Taxonomy" id="1513339"/>
    <lineage>
        <taxon>Eukaryota</taxon>
        <taxon>Fungi</taxon>
        <taxon>Dikarya</taxon>
        <taxon>Ascomycota</taxon>
        <taxon>Pezizomycotina</taxon>
        <taxon>Dothideomycetes</taxon>
        <taxon>Pleosporomycetidae</taxon>
        <taxon>Pleosporales</taxon>
        <taxon>Delitschiaceae</taxon>
        <taxon>Delitschia</taxon>
    </lineage>
</organism>
<dbReference type="GO" id="GO:0003735">
    <property type="term" value="F:structural constituent of ribosome"/>
    <property type="evidence" value="ECO:0007669"/>
    <property type="project" value="InterPro"/>
</dbReference>
<feature type="region of interest" description="Disordered" evidence="4">
    <location>
        <begin position="27"/>
        <end position="77"/>
    </location>
</feature>
<evidence type="ECO:0000256" key="2">
    <source>
        <dbReference type="ARBA" id="ARBA00022980"/>
    </source>
</evidence>
<dbReference type="InterPro" id="IPR001911">
    <property type="entry name" value="Ribosomal_bS21"/>
</dbReference>
<dbReference type="AlphaFoldDB" id="A0A9P4MTV0"/>
<dbReference type="InterPro" id="IPR052837">
    <property type="entry name" value="Mitoribosomal_bS21"/>
</dbReference>
<reference evidence="5" key="1">
    <citation type="journal article" date="2020" name="Stud. Mycol.">
        <title>101 Dothideomycetes genomes: a test case for predicting lifestyles and emergence of pathogens.</title>
        <authorList>
            <person name="Haridas S."/>
            <person name="Albert R."/>
            <person name="Binder M."/>
            <person name="Bloem J."/>
            <person name="Labutti K."/>
            <person name="Salamov A."/>
            <person name="Andreopoulos B."/>
            <person name="Baker S."/>
            <person name="Barry K."/>
            <person name="Bills G."/>
            <person name="Bluhm B."/>
            <person name="Cannon C."/>
            <person name="Castanera R."/>
            <person name="Culley D."/>
            <person name="Daum C."/>
            <person name="Ezra D."/>
            <person name="Gonzalez J."/>
            <person name="Henrissat B."/>
            <person name="Kuo A."/>
            <person name="Liang C."/>
            <person name="Lipzen A."/>
            <person name="Lutzoni F."/>
            <person name="Magnuson J."/>
            <person name="Mondo S."/>
            <person name="Nolan M."/>
            <person name="Ohm R."/>
            <person name="Pangilinan J."/>
            <person name="Park H.-J."/>
            <person name="Ramirez L."/>
            <person name="Alfaro M."/>
            <person name="Sun H."/>
            <person name="Tritt A."/>
            <person name="Yoshinaga Y."/>
            <person name="Zwiers L.-H."/>
            <person name="Turgeon B."/>
            <person name="Goodwin S."/>
            <person name="Spatafora J."/>
            <person name="Crous P."/>
            <person name="Grigoriev I."/>
        </authorList>
    </citation>
    <scope>NUCLEOTIDE SEQUENCE</scope>
    <source>
        <strain evidence="5">ATCC 74209</strain>
    </source>
</reference>
<evidence type="ECO:0000313" key="6">
    <source>
        <dbReference type="Proteomes" id="UP000799536"/>
    </source>
</evidence>